<evidence type="ECO:0000256" key="5">
    <source>
        <dbReference type="ARBA" id="ARBA00023027"/>
    </source>
</evidence>
<feature type="domain" description="Siroheme synthase central" evidence="10">
    <location>
        <begin position="124"/>
        <end position="148"/>
    </location>
</feature>
<keyword evidence="4" id="KW-0560">Oxidoreductase</keyword>
<dbReference type="InterPro" id="IPR014777">
    <property type="entry name" value="4pyrrole_Mease_sub1"/>
</dbReference>
<dbReference type="SUPFAM" id="SSF75615">
    <property type="entry name" value="Siroheme synthase middle domains-like"/>
    <property type="match status" value="1"/>
</dbReference>
<evidence type="ECO:0000313" key="11">
    <source>
        <dbReference type="EMBL" id="MFD2183355.1"/>
    </source>
</evidence>
<dbReference type="RefSeq" id="WP_378478513.1">
    <property type="nucleotide sequence ID" value="NZ_JBHUIW010000016.1"/>
</dbReference>
<dbReference type="InterPro" id="IPR035996">
    <property type="entry name" value="4pyrrol_Methylase_sf"/>
</dbReference>
<evidence type="ECO:0000256" key="6">
    <source>
        <dbReference type="ARBA" id="ARBA00023244"/>
    </source>
</evidence>
<dbReference type="Gene3D" id="3.30.160.110">
    <property type="entry name" value="Siroheme synthase, domain 2"/>
    <property type="match status" value="1"/>
</dbReference>
<reference evidence="12" key="1">
    <citation type="journal article" date="2019" name="Int. J. Syst. Evol. Microbiol.">
        <title>The Global Catalogue of Microorganisms (GCM) 10K type strain sequencing project: providing services to taxonomists for standard genome sequencing and annotation.</title>
        <authorList>
            <consortium name="The Broad Institute Genomics Platform"/>
            <consortium name="The Broad Institute Genome Sequencing Center for Infectious Disease"/>
            <person name="Wu L."/>
            <person name="Ma J."/>
        </authorList>
    </citation>
    <scope>NUCLEOTIDE SEQUENCE [LARGE SCALE GENOMIC DNA]</scope>
    <source>
        <strain evidence="12">CGMCC 1.6774</strain>
    </source>
</reference>
<comment type="caution">
    <text evidence="11">The sequence shown here is derived from an EMBL/GenBank/DDBJ whole genome shotgun (WGS) entry which is preliminary data.</text>
</comment>
<organism evidence="11 12">
    <name type="scientific">Rhodoplanes azumiensis</name>
    <dbReference type="NCBI Taxonomy" id="1897628"/>
    <lineage>
        <taxon>Bacteria</taxon>
        <taxon>Pseudomonadati</taxon>
        <taxon>Pseudomonadota</taxon>
        <taxon>Alphaproteobacteria</taxon>
        <taxon>Hyphomicrobiales</taxon>
        <taxon>Nitrobacteraceae</taxon>
        <taxon>Rhodoplanes</taxon>
    </lineage>
</organism>
<keyword evidence="5" id="KW-0520">NAD</keyword>
<dbReference type="NCBIfam" id="TIGR01470">
    <property type="entry name" value="cysG_Nterm"/>
    <property type="match status" value="1"/>
</dbReference>
<dbReference type="SUPFAM" id="SSF53790">
    <property type="entry name" value="Tetrapyrrole methylase"/>
    <property type="match status" value="1"/>
</dbReference>
<proteinExistence type="inferred from homology"/>
<dbReference type="Pfam" id="PF10414">
    <property type="entry name" value="CysG_dimeriser"/>
    <property type="match status" value="1"/>
</dbReference>
<evidence type="ECO:0000256" key="4">
    <source>
        <dbReference type="ARBA" id="ARBA00023002"/>
    </source>
</evidence>
<dbReference type="EC" id="1.3.1.76" evidence="3"/>
<protein>
    <recommendedName>
        <fullName evidence="3">precorrin-2 dehydrogenase</fullName>
        <ecNumber evidence="3">1.3.1.76</ecNumber>
    </recommendedName>
</protein>
<dbReference type="InterPro" id="IPR037115">
    <property type="entry name" value="Sirohaem_synt_dimer_dom_sf"/>
</dbReference>
<keyword evidence="12" id="KW-1185">Reference proteome</keyword>
<comment type="similarity">
    <text evidence="2">Belongs to the precorrin methyltransferase family.</text>
</comment>
<dbReference type="InterPro" id="IPR000878">
    <property type="entry name" value="4pyrrol_Mease"/>
</dbReference>
<evidence type="ECO:0000313" key="12">
    <source>
        <dbReference type="Proteomes" id="UP001597314"/>
    </source>
</evidence>
<dbReference type="InterPro" id="IPR019478">
    <property type="entry name" value="Sirohaem_synthase_dimer_dom"/>
</dbReference>
<dbReference type="SUPFAM" id="SSF51735">
    <property type="entry name" value="NAD(P)-binding Rossmann-fold domains"/>
    <property type="match status" value="1"/>
</dbReference>
<dbReference type="Gene3D" id="3.40.1010.10">
    <property type="entry name" value="Cobalt-precorrin-4 Transmethylase, Domain 1"/>
    <property type="match status" value="1"/>
</dbReference>
<dbReference type="InterPro" id="IPR028281">
    <property type="entry name" value="Sirohaem_synthase_central"/>
</dbReference>
<comment type="catalytic activity">
    <reaction evidence="7">
        <text>precorrin-2 + NAD(+) = sirohydrochlorin + NADH + 2 H(+)</text>
        <dbReference type="Rhea" id="RHEA:15613"/>
        <dbReference type="ChEBI" id="CHEBI:15378"/>
        <dbReference type="ChEBI" id="CHEBI:57540"/>
        <dbReference type="ChEBI" id="CHEBI:57945"/>
        <dbReference type="ChEBI" id="CHEBI:58351"/>
        <dbReference type="ChEBI" id="CHEBI:58827"/>
        <dbReference type="EC" id="1.3.1.76"/>
    </reaction>
</comment>
<evidence type="ECO:0000259" key="9">
    <source>
        <dbReference type="Pfam" id="PF10414"/>
    </source>
</evidence>
<sequence>MARFRYFPVSYDVAGRIVVVVGDGEPALLKLRLLVRTEARLMLYAKTPMPALTEFAAAHGVTLVAGPPTTEALGGAALVFVATGDDQEDTRLGTLARQCGVPVNVVDRPHLCDFATPAIVDRAPLSVAVATDGHAPVLAQMVRAKIEALLPPAFGRLATLAGAVRETVLLRLPDNAARRRFWSALLSGRAAALALAGEEERARVFALATLADAQRSIAPSGKVFLVGAGPGAPDLLTVRAHRLLAEADVIVHDALVPDTVVAMGRRDAMRIAVGGHEEPASVAESDVAALLVRLAREGRRVVRLEVGDPIVSGDARQVIATLRAAGVDHEIVPGLAARRDTVTDHGRTGDVAPAAA</sequence>
<dbReference type="InterPro" id="IPR036291">
    <property type="entry name" value="NAD(P)-bd_dom_sf"/>
</dbReference>
<dbReference type="InterPro" id="IPR028161">
    <property type="entry name" value="Met8-like"/>
</dbReference>
<dbReference type="Pfam" id="PF00590">
    <property type="entry name" value="TP_methylase"/>
    <property type="match status" value="1"/>
</dbReference>
<dbReference type="Gene3D" id="1.10.8.210">
    <property type="entry name" value="Sirohaem synthase, dimerisation domain"/>
    <property type="match status" value="1"/>
</dbReference>
<dbReference type="InterPro" id="IPR003043">
    <property type="entry name" value="Uropor_MeTrfase_CS"/>
</dbReference>
<dbReference type="InterPro" id="IPR006367">
    <property type="entry name" value="Sirohaem_synthase_N"/>
</dbReference>
<evidence type="ECO:0000259" key="10">
    <source>
        <dbReference type="Pfam" id="PF14824"/>
    </source>
</evidence>
<evidence type="ECO:0000256" key="3">
    <source>
        <dbReference type="ARBA" id="ARBA00012400"/>
    </source>
</evidence>
<dbReference type="PANTHER" id="PTHR35330">
    <property type="entry name" value="SIROHEME BIOSYNTHESIS PROTEIN MET8"/>
    <property type="match status" value="1"/>
</dbReference>
<name>A0ABW5ALG8_9BRAD</name>
<dbReference type="PANTHER" id="PTHR35330:SF1">
    <property type="entry name" value="SIROHEME BIOSYNTHESIS PROTEIN MET8"/>
    <property type="match status" value="1"/>
</dbReference>
<dbReference type="EMBL" id="JBHUIW010000016">
    <property type="protein sequence ID" value="MFD2183355.1"/>
    <property type="molecule type" value="Genomic_DNA"/>
</dbReference>
<accession>A0ABW5ALG8</accession>
<keyword evidence="6" id="KW-0627">Porphyrin biosynthesis</keyword>
<evidence type="ECO:0000256" key="1">
    <source>
        <dbReference type="ARBA" id="ARBA00005010"/>
    </source>
</evidence>
<dbReference type="Pfam" id="PF13241">
    <property type="entry name" value="NAD_binding_7"/>
    <property type="match status" value="1"/>
</dbReference>
<dbReference type="Proteomes" id="UP001597314">
    <property type="component" value="Unassembled WGS sequence"/>
</dbReference>
<gene>
    <name evidence="11" type="ORF">ACFSOX_14445</name>
</gene>
<comment type="pathway">
    <text evidence="1">Porphyrin-containing compound metabolism; siroheme biosynthesis; sirohydrochlorin from precorrin-2: step 1/1.</text>
</comment>
<dbReference type="PROSITE" id="PS00839">
    <property type="entry name" value="SUMT_1"/>
    <property type="match status" value="1"/>
</dbReference>
<evidence type="ECO:0000256" key="2">
    <source>
        <dbReference type="ARBA" id="ARBA00005879"/>
    </source>
</evidence>
<feature type="domain" description="Tetrapyrrole methylase" evidence="8">
    <location>
        <begin position="222"/>
        <end position="337"/>
    </location>
</feature>
<evidence type="ECO:0000259" key="8">
    <source>
        <dbReference type="Pfam" id="PF00590"/>
    </source>
</evidence>
<feature type="domain" description="Sirohaem synthase dimerisation" evidence="9">
    <location>
        <begin position="154"/>
        <end position="203"/>
    </location>
</feature>
<dbReference type="Pfam" id="PF14824">
    <property type="entry name" value="Sirohm_synth_M"/>
    <property type="match status" value="1"/>
</dbReference>
<dbReference type="Gene3D" id="3.40.50.720">
    <property type="entry name" value="NAD(P)-binding Rossmann-like Domain"/>
    <property type="match status" value="1"/>
</dbReference>
<evidence type="ECO:0000256" key="7">
    <source>
        <dbReference type="ARBA" id="ARBA00047561"/>
    </source>
</evidence>